<feature type="transmembrane region" description="Helical" evidence="6">
    <location>
        <begin position="274"/>
        <end position="292"/>
    </location>
</feature>
<dbReference type="EMBL" id="JBGBPQ010000022">
    <property type="protein sequence ID" value="KAL1503001.1"/>
    <property type="molecule type" value="Genomic_DNA"/>
</dbReference>
<dbReference type="AlphaFoldDB" id="A0AB34IKS5"/>
<evidence type="ECO:0000313" key="9">
    <source>
        <dbReference type="Proteomes" id="UP001515480"/>
    </source>
</evidence>
<feature type="region of interest" description="Disordered" evidence="5">
    <location>
        <begin position="888"/>
        <end position="934"/>
    </location>
</feature>
<feature type="transmembrane region" description="Helical" evidence="6">
    <location>
        <begin position="526"/>
        <end position="551"/>
    </location>
</feature>
<feature type="transmembrane region" description="Helical" evidence="6">
    <location>
        <begin position="416"/>
        <end position="438"/>
    </location>
</feature>
<gene>
    <name evidence="8" type="ORF">AB1Y20_011071</name>
</gene>
<dbReference type="InterPro" id="IPR050818">
    <property type="entry name" value="KCNH_animal-type"/>
</dbReference>
<dbReference type="Gene3D" id="1.10.287.630">
    <property type="entry name" value="Helix hairpin bin"/>
    <property type="match status" value="1"/>
</dbReference>
<protein>
    <recommendedName>
        <fullName evidence="7">Ion transport domain-containing protein</fullName>
    </recommendedName>
</protein>
<dbReference type="Gene3D" id="1.10.287.70">
    <property type="match status" value="1"/>
</dbReference>
<name>A0AB34IKS5_PRYPA</name>
<feature type="region of interest" description="Disordered" evidence="5">
    <location>
        <begin position="756"/>
        <end position="835"/>
    </location>
</feature>
<dbReference type="GO" id="GO:0042391">
    <property type="term" value="P:regulation of membrane potential"/>
    <property type="evidence" value="ECO:0007669"/>
    <property type="project" value="TreeGrafter"/>
</dbReference>
<feature type="transmembrane region" description="Helical" evidence="6">
    <location>
        <begin position="312"/>
        <end position="330"/>
    </location>
</feature>
<dbReference type="Proteomes" id="UP001515480">
    <property type="component" value="Unassembled WGS sequence"/>
</dbReference>
<dbReference type="InterPro" id="IPR018490">
    <property type="entry name" value="cNMP-bd_dom_sf"/>
</dbReference>
<accession>A0AB34IKS5</accession>
<evidence type="ECO:0000313" key="8">
    <source>
        <dbReference type="EMBL" id="KAL1503001.1"/>
    </source>
</evidence>
<evidence type="ECO:0000256" key="6">
    <source>
        <dbReference type="SAM" id="Phobius"/>
    </source>
</evidence>
<comment type="caution">
    <text evidence="8">The sequence shown here is derived from an EMBL/GenBank/DDBJ whole genome shotgun (WGS) entry which is preliminary data.</text>
</comment>
<evidence type="ECO:0000259" key="7">
    <source>
        <dbReference type="Pfam" id="PF00520"/>
    </source>
</evidence>
<feature type="transmembrane region" description="Helical" evidence="6">
    <location>
        <begin position="497"/>
        <end position="514"/>
    </location>
</feature>
<evidence type="ECO:0000256" key="5">
    <source>
        <dbReference type="SAM" id="MobiDB-lite"/>
    </source>
</evidence>
<evidence type="ECO:0000256" key="3">
    <source>
        <dbReference type="ARBA" id="ARBA00022989"/>
    </source>
</evidence>
<keyword evidence="9" id="KW-1185">Reference proteome</keyword>
<dbReference type="InterPro" id="IPR003938">
    <property type="entry name" value="K_chnl_volt-dep_EAG/ELK/ERG"/>
</dbReference>
<keyword evidence="4 6" id="KW-0472">Membrane</keyword>
<dbReference type="PANTHER" id="PTHR10217">
    <property type="entry name" value="VOLTAGE AND LIGAND GATED POTASSIUM CHANNEL"/>
    <property type="match status" value="1"/>
</dbReference>
<dbReference type="GO" id="GO:0005249">
    <property type="term" value="F:voltage-gated potassium channel activity"/>
    <property type="evidence" value="ECO:0007669"/>
    <property type="project" value="InterPro"/>
</dbReference>
<dbReference type="PANTHER" id="PTHR10217:SF435">
    <property type="entry name" value="POTASSIUM VOLTAGE-GATED CHANNEL PROTEIN EAG"/>
    <property type="match status" value="1"/>
</dbReference>
<dbReference type="PRINTS" id="PR01463">
    <property type="entry name" value="EAGCHANLFMLY"/>
</dbReference>
<keyword evidence="3 6" id="KW-1133">Transmembrane helix</keyword>
<evidence type="ECO:0000256" key="1">
    <source>
        <dbReference type="ARBA" id="ARBA00004141"/>
    </source>
</evidence>
<comment type="subcellular location">
    <subcellularLocation>
        <location evidence="1">Membrane</location>
        <topology evidence="1">Multi-pass membrane protein</topology>
    </subcellularLocation>
</comment>
<feature type="compositionally biased region" description="Low complexity" evidence="5">
    <location>
        <begin position="174"/>
        <end position="191"/>
    </location>
</feature>
<keyword evidence="2 6" id="KW-0812">Transmembrane</keyword>
<dbReference type="InterPro" id="IPR014710">
    <property type="entry name" value="RmlC-like_jellyroll"/>
</dbReference>
<feature type="compositionally biased region" description="Basic and acidic residues" evidence="5">
    <location>
        <begin position="762"/>
        <end position="777"/>
    </location>
</feature>
<dbReference type="InterPro" id="IPR005821">
    <property type="entry name" value="Ion_trans_dom"/>
</dbReference>
<evidence type="ECO:0000256" key="2">
    <source>
        <dbReference type="ARBA" id="ARBA00022692"/>
    </source>
</evidence>
<organism evidence="8 9">
    <name type="scientific">Prymnesium parvum</name>
    <name type="common">Toxic golden alga</name>
    <dbReference type="NCBI Taxonomy" id="97485"/>
    <lineage>
        <taxon>Eukaryota</taxon>
        <taxon>Haptista</taxon>
        <taxon>Haptophyta</taxon>
        <taxon>Prymnesiophyceae</taxon>
        <taxon>Prymnesiales</taxon>
        <taxon>Prymnesiaceae</taxon>
        <taxon>Prymnesium</taxon>
    </lineage>
</organism>
<evidence type="ECO:0000256" key="4">
    <source>
        <dbReference type="ARBA" id="ARBA00023136"/>
    </source>
</evidence>
<feature type="transmembrane region" description="Helical" evidence="6">
    <location>
        <begin position="351"/>
        <end position="373"/>
    </location>
</feature>
<feature type="compositionally biased region" description="Polar residues" evidence="5">
    <location>
        <begin position="908"/>
        <end position="932"/>
    </location>
</feature>
<proteinExistence type="predicted"/>
<dbReference type="SUPFAM" id="SSF81324">
    <property type="entry name" value="Voltage-gated potassium channels"/>
    <property type="match status" value="1"/>
</dbReference>
<feature type="region of interest" description="Disordered" evidence="5">
    <location>
        <begin position="153"/>
        <end position="199"/>
    </location>
</feature>
<reference evidence="8 9" key="1">
    <citation type="journal article" date="2024" name="Science">
        <title>Giant polyketide synthase enzymes in the biosynthesis of giant marine polyether toxins.</title>
        <authorList>
            <person name="Fallon T.R."/>
            <person name="Shende V.V."/>
            <person name="Wierzbicki I.H."/>
            <person name="Pendleton A.L."/>
            <person name="Watervoot N.F."/>
            <person name="Auber R.P."/>
            <person name="Gonzalez D.J."/>
            <person name="Wisecaver J.H."/>
            <person name="Moore B.S."/>
        </authorList>
    </citation>
    <scope>NUCLEOTIDE SEQUENCE [LARGE SCALE GENOMIC DNA]</scope>
    <source>
        <strain evidence="8 9">12B1</strain>
    </source>
</reference>
<dbReference type="Pfam" id="PF00520">
    <property type="entry name" value="Ion_trans"/>
    <property type="match status" value="1"/>
</dbReference>
<sequence>MISAEAEGLSTLLSKTLPCLLPPPPLRAFATQHWKHPTRVSLAQEVGGPPRHAHHRLASRRLSPAFRRTVWPLPFRKPQAAALPSLSARPHEPSLLVAAPRDNTHAKAMAATAAAASSMRSSVRPSETPIHQWRRNSRRCHTSCEYIPTPKKMKRVTMSSTKSRVQPCAEGEEGSASTSSRARLAEESSASGNRSCPSSDFRKRALDISRRTASKFDVRTVHYSLHLERERPFHMPSHMNKQRSIADIAEHQHRRWREKPWWIIDPRVWRFTPWWDFATTFAVIFIAVVTPYEISLLSPPKEVDFLFVANRLIDVICFMDVCLGFVFMYSEETQDGPRWVFEPCQIWRNYLCSWFLVDVVALLVSSMDFLAIYHDFEDEPFEFKILRAARVLRVLKLGRLLRVEHVFKQWEARISINYSVLSFSRVITSVILAGHWFACMWSLQTRFYSGAELLDTWLGNIGLCHGPYTRDQALTFGDVVDCGEDGRCSVCRTHPHLYFASLYWAIMTITSIGYGDVHPILLAEQALAVVVMLVGSILWGQVIATFCNVVNNVNPERTEFRRTMDELNRFMRINRLSSITCQRLREYFHQTKHLKMLSSGRNLMLQMSPLLQAEISWAINRQWLTRVWFLRNAEPSFVLQLSLSIVPVIFVPSELAPHGFLYVVHRGIALYGGKVLTAGDVWGEDLILNNVDLRSKWCARAMNYLETFNMSRDRLIEISLDFPETAKLIRRHAILLALRRFLLSYHRQEKNSTWGRVFKPAEPPEAKKEVQTPEPARDVPPAKTPAREGRRSSLSKVMRCLTGSSSDKIPEPAPEPADSEEAHEAASYPLDSRRASNFARNARPSAFGMEGVHGAGSMETLRLELLQQRVALDELSKDVRALRLMMQRQHPARGSSASLSDIVDDTEQNGTPSTDEAKNSTTDSAQRSSNVVASDIAEIKATLEKLLTSNT</sequence>
<dbReference type="Gene3D" id="2.60.120.10">
    <property type="entry name" value="Jelly Rolls"/>
    <property type="match status" value="1"/>
</dbReference>
<dbReference type="GO" id="GO:0005886">
    <property type="term" value="C:plasma membrane"/>
    <property type="evidence" value="ECO:0007669"/>
    <property type="project" value="TreeGrafter"/>
</dbReference>
<feature type="domain" description="Ion transport" evidence="7">
    <location>
        <begin position="273"/>
        <end position="540"/>
    </location>
</feature>
<dbReference type="SUPFAM" id="SSF51206">
    <property type="entry name" value="cAMP-binding domain-like"/>
    <property type="match status" value="1"/>
</dbReference>